<feature type="compositionally biased region" description="Gly residues" evidence="1">
    <location>
        <begin position="171"/>
        <end position="190"/>
    </location>
</feature>
<feature type="non-terminal residue" evidence="2">
    <location>
        <position position="347"/>
    </location>
</feature>
<reference evidence="2" key="1">
    <citation type="submission" date="2020-02" db="EMBL/GenBank/DDBJ databases">
        <authorList>
            <person name="Meier V. D."/>
        </authorList>
    </citation>
    <scope>NUCLEOTIDE SEQUENCE</scope>
    <source>
        <strain evidence="2">AVDCRST_MAG59</strain>
    </source>
</reference>
<feature type="compositionally biased region" description="Low complexity" evidence="1">
    <location>
        <begin position="100"/>
        <end position="111"/>
    </location>
</feature>
<feature type="compositionally biased region" description="Basic and acidic residues" evidence="1">
    <location>
        <begin position="157"/>
        <end position="168"/>
    </location>
</feature>
<feature type="compositionally biased region" description="Basic and acidic residues" evidence="1">
    <location>
        <begin position="116"/>
        <end position="128"/>
    </location>
</feature>
<protein>
    <submittedName>
        <fullName evidence="2">Ribose ABC transport system, permease protein RbsC</fullName>
    </submittedName>
</protein>
<gene>
    <name evidence="2" type="ORF">AVDCRST_MAG59-2402</name>
</gene>
<feature type="compositionally biased region" description="Low complexity" evidence="1">
    <location>
        <begin position="294"/>
        <end position="304"/>
    </location>
</feature>
<accession>A0A6J4UTN1</accession>
<feature type="compositionally biased region" description="Basic and acidic residues" evidence="1">
    <location>
        <begin position="225"/>
        <end position="241"/>
    </location>
</feature>
<name>A0A6J4UTN1_9BACT</name>
<sequence length="347" mass="37326">VDFEPLGRLRRVPGGCPRAWQGRRRHPAAGGAGGAGRPGRLRGRPLRRQLLRSLQRLHRVPHQQLLLHGHRPRDGVRDHDRRHRPLGRLGRGDGGGGSGAAQPPGNPAGAARRGRDRACRRGDQRVPDRPVPSPALRRHPGDAAGGAGDGAGALEQRAGDGRLRRRLPEPGGTGDRPGLDGAGAGAGHRLGGTVPARHGAAQPDPLRPPCLGDRRQRGGGPVGRAPDRADAGRRLRDERCPGRAGRGLSGGNLLLRGADRRPRLGAVGDRGCRRRRHAADRRRRIGRRHPGRGPPARADLQRAQLRARLRHLRDQPVLGERDPGRLPPDRRRLPEPAGPPARGAERL</sequence>
<feature type="region of interest" description="Disordered" evidence="1">
    <location>
        <begin position="13"/>
        <end position="44"/>
    </location>
</feature>
<evidence type="ECO:0000256" key="1">
    <source>
        <dbReference type="SAM" id="MobiDB-lite"/>
    </source>
</evidence>
<organism evidence="2">
    <name type="scientific">uncultured Thermomicrobiales bacterium</name>
    <dbReference type="NCBI Taxonomy" id="1645740"/>
    <lineage>
        <taxon>Bacteria</taxon>
        <taxon>Pseudomonadati</taxon>
        <taxon>Thermomicrobiota</taxon>
        <taxon>Thermomicrobia</taxon>
        <taxon>Thermomicrobiales</taxon>
        <taxon>environmental samples</taxon>
    </lineage>
</organism>
<dbReference type="AlphaFoldDB" id="A0A6J4UTN1"/>
<feature type="compositionally biased region" description="Basic and acidic residues" evidence="1">
    <location>
        <begin position="319"/>
        <end position="334"/>
    </location>
</feature>
<evidence type="ECO:0000313" key="2">
    <source>
        <dbReference type="EMBL" id="CAA9558014.1"/>
    </source>
</evidence>
<proteinExistence type="predicted"/>
<feature type="compositionally biased region" description="Basic residues" evidence="1">
    <location>
        <begin position="272"/>
        <end position="291"/>
    </location>
</feature>
<feature type="non-terminal residue" evidence="2">
    <location>
        <position position="1"/>
    </location>
</feature>
<dbReference type="EMBL" id="CADCWF010000148">
    <property type="protein sequence ID" value="CAA9558014.1"/>
    <property type="molecule type" value="Genomic_DNA"/>
</dbReference>
<feature type="region of interest" description="Disordered" evidence="1">
    <location>
        <begin position="61"/>
        <end position="347"/>
    </location>
</feature>